<dbReference type="GO" id="GO:0004252">
    <property type="term" value="F:serine-type endopeptidase activity"/>
    <property type="evidence" value="ECO:0007669"/>
    <property type="project" value="InterPro"/>
</dbReference>
<dbReference type="PANTHER" id="PTHR24256">
    <property type="entry name" value="TRYPTASE-RELATED"/>
    <property type="match status" value="1"/>
</dbReference>
<organism evidence="6 7">
    <name type="scientific">Araneus ventricosus</name>
    <name type="common">Orbweaver spider</name>
    <name type="synonym">Epeira ventricosa</name>
    <dbReference type="NCBI Taxonomy" id="182803"/>
    <lineage>
        <taxon>Eukaryota</taxon>
        <taxon>Metazoa</taxon>
        <taxon>Ecdysozoa</taxon>
        <taxon>Arthropoda</taxon>
        <taxon>Chelicerata</taxon>
        <taxon>Arachnida</taxon>
        <taxon>Araneae</taxon>
        <taxon>Araneomorphae</taxon>
        <taxon>Entelegynae</taxon>
        <taxon>Araneoidea</taxon>
        <taxon>Araneidae</taxon>
        <taxon>Araneus</taxon>
    </lineage>
</organism>
<evidence type="ECO:0000313" key="6">
    <source>
        <dbReference type="EMBL" id="GBM58658.1"/>
    </source>
</evidence>
<sequence length="409" mass="46560">MPLLLKFTILSAFLIAASATNSEGKDLEADAFAVTDSDLKGYVGAFDDDGHEIDVDDLQSDDHVKRYANETVDIAGHGRINRSWYRSKRMRKPEEDEDVSISEYYKKRRRPDNEDEDGSRKDGNERRRPDYDDEDGSITDDNDRRRRSDYDEGRRRPNDKRRRRNRKNFGGNCQTCGNMLGGKRGKSRYFERVINGRPVQPVFKYPWIDCWSTEGGVLVVTTDHGRTPSEGGTYYHPYHYSPQGSDSSLTYTPASHIRVLTMPPVGRGGCPQKEQQPQCKMEGVMPKFCYFKPNEITLNLLGQRQEDKQRPVRIAQLIPHDQFDYAKVLHDIALIKLAAPIQCNQLSSPICLPTTDLQKLGGQLIVAGWGYNTGEGQRIQSISQYLSVHKDSFRNPPTDRHLENAVVGD</sequence>
<feature type="region of interest" description="Disordered" evidence="3">
    <location>
        <begin position="89"/>
        <end position="176"/>
    </location>
</feature>
<dbReference type="SUPFAM" id="SSF50494">
    <property type="entry name" value="Trypsin-like serine proteases"/>
    <property type="match status" value="1"/>
</dbReference>
<evidence type="ECO:0000259" key="5">
    <source>
        <dbReference type="Pfam" id="PF00089"/>
    </source>
</evidence>
<feature type="compositionally biased region" description="Basic residues" evidence="3">
    <location>
        <begin position="157"/>
        <end position="167"/>
    </location>
</feature>
<feature type="compositionally biased region" description="Acidic residues" evidence="3">
    <location>
        <begin position="131"/>
        <end position="140"/>
    </location>
</feature>
<dbReference type="InterPro" id="IPR009003">
    <property type="entry name" value="Peptidase_S1_PA"/>
</dbReference>
<feature type="domain" description="Peptidase S1" evidence="5">
    <location>
        <begin position="303"/>
        <end position="382"/>
    </location>
</feature>
<dbReference type="OrthoDB" id="6437546at2759"/>
<comment type="similarity">
    <text evidence="2">Belongs to the peptidase S1 family. CLIP subfamily.</text>
</comment>
<dbReference type="Proteomes" id="UP000499080">
    <property type="component" value="Unassembled WGS sequence"/>
</dbReference>
<dbReference type="GO" id="GO:0006508">
    <property type="term" value="P:proteolysis"/>
    <property type="evidence" value="ECO:0007669"/>
    <property type="project" value="InterPro"/>
</dbReference>
<feature type="chain" id="PRO_5021446045" description="Peptidase S1 domain-containing protein" evidence="4">
    <location>
        <begin position="20"/>
        <end position="409"/>
    </location>
</feature>
<feature type="signal peptide" evidence="4">
    <location>
        <begin position="1"/>
        <end position="19"/>
    </location>
</feature>
<feature type="compositionally biased region" description="Basic and acidic residues" evidence="3">
    <location>
        <begin position="118"/>
        <end position="130"/>
    </location>
</feature>
<dbReference type="AlphaFoldDB" id="A0A4Y2H1N5"/>
<dbReference type="Gene3D" id="2.40.10.10">
    <property type="entry name" value="Trypsin-like serine proteases"/>
    <property type="match status" value="1"/>
</dbReference>
<keyword evidence="1" id="KW-1015">Disulfide bond</keyword>
<keyword evidence="7" id="KW-1185">Reference proteome</keyword>
<gene>
    <name evidence="6" type="ORF">AVEN_251924_2</name>
</gene>
<evidence type="ECO:0000256" key="4">
    <source>
        <dbReference type="SAM" id="SignalP"/>
    </source>
</evidence>
<proteinExistence type="inferred from homology"/>
<protein>
    <recommendedName>
        <fullName evidence="5">Peptidase S1 domain-containing protein</fullName>
    </recommendedName>
</protein>
<accession>A0A4Y2H1N5</accession>
<evidence type="ECO:0000256" key="3">
    <source>
        <dbReference type="SAM" id="MobiDB-lite"/>
    </source>
</evidence>
<dbReference type="Pfam" id="PF00089">
    <property type="entry name" value="Trypsin"/>
    <property type="match status" value="1"/>
</dbReference>
<dbReference type="InterPro" id="IPR043504">
    <property type="entry name" value="Peptidase_S1_PA_chymotrypsin"/>
</dbReference>
<keyword evidence="4" id="KW-0732">Signal</keyword>
<name>A0A4Y2H1N5_ARAVE</name>
<dbReference type="EMBL" id="BGPR01001644">
    <property type="protein sequence ID" value="GBM58658.1"/>
    <property type="molecule type" value="Genomic_DNA"/>
</dbReference>
<dbReference type="InterPro" id="IPR051487">
    <property type="entry name" value="Ser/Thr_Proteases_Immune/Dev"/>
</dbReference>
<feature type="compositionally biased region" description="Basic and acidic residues" evidence="3">
    <location>
        <begin position="141"/>
        <end position="156"/>
    </location>
</feature>
<evidence type="ECO:0000256" key="2">
    <source>
        <dbReference type="ARBA" id="ARBA00024195"/>
    </source>
</evidence>
<evidence type="ECO:0000256" key="1">
    <source>
        <dbReference type="ARBA" id="ARBA00023157"/>
    </source>
</evidence>
<reference evidence="6 7" key="1">
    <citation type="journal article" date="2019" name="Sci. Rep.">
        <title>Orb-weaving spider Araneus ventricosus genome elucidates the spidroin gene catalogue.</title>
        <authorList>
            <person name="Kono N."/>
            <person name="Nakamura H."/>
            <person name="Ohtoshi R."/>
            <person name="Moran D.A.P."/>
            <person name="Shinohara A."/>
            <person name="Yoshida Y."/>
            <person name="Fujiwara M."/>
            <person name="Mori M."/>
            <person name="Tomita M."/>
            <person name="Arakawa K."/>
        </authorList>
    </citation>
    <scope>NUCLEOTIDE SEQUENCE [LARGE SCALE GENOMIC DNA]</scope>
</reference>
<dbReference type="InterPro" id="IPR001254">
    <property type="entry name" value="Trypsin_dom"/>
</dbReference>
<comment type="caution">
    <text evidence="6">The sequence shown here is derived from an EMBL/GenBank/DDBJ whole genome shotgun (WGS) entry which is preliminary data.</text>
</comment>
<evidence type="ECO:0000313" key="7">
    <source>
        <dbReference type="Proteomes" id="UP000499080"/>
    </source>
</evidence>